<proteinExistence type="inferred from homology"/>
<name>A0A388K164_CHABU</name>
<reference evidence="8 9" key="1">
    <citation type="journal article" date="2018" name="Cell">
        <title>The Chara Genome: Secondary Complexity and Implications for Plant Terrestrialization.</title>
        <authorList>
            <person name="Nishiyama T."/>
            <person name="Sakayama H."/>
            <person name="Vries J.D."/>
            <person name="Buschmann H."/>
            <person name="Saint-Marcoux D."/>
            <person name="Ullrich K.K."/>
            <person name="Haas F.B."/>
            <person name="Vanderstraeten L."/>
            <person name="Becker D."/>
            <person name="Lang D."/>
            <person name="Vosolsobe S."/>
            <person name="Rombauts S."/>
            <person name="Wilhelmsson P.K.I."/>
            <person name="Janitza P."/>
            <person name="Kern R."/>
            <person name="Heyl A."/>
            <person name="Rumpler F."/>
            <person name="Villalobos L.I.A.C."/>
            <person name="Clay J.M."/>
            <person name="Skokan R."/>
            <person name="Toyoda A."/>
            <person name="Suzuki Y."/>
            <person name="Kagoshima H."/>
            <person name="Schijlen E."/>
            <person name="Tajeshwar N."/>
            <person name="Catarino B."/>
            <person name="Hetherington A.J."/>
            <person name="Saltykova A."/>
            <person name="Bonnot C."/>
            <person name="Breuninger H."/>
            <person name="Symeonidi A."/>
            <person name="Radhakrishnan G.V."/>
            <person name="Van Nieuwerburgh F."/>
            <person name="Deforce D."/>
            <person name="Chang C."/>
            <person name="Karol K.G."/>
            <person name="Hedrich R."/>
            <person name="Ulvskov P."/>
            <person name="Glockner G."/>
            <person name="Delwiche C.F."/>
            <person name="Petrasek J."/>
            <person name="Van de Peer Y."/>
            <person name="Friml J."/>
            <person name="Beilby M."/>
            <person name="Dolan L."/>
            <person name="Kohara Y."/>
            <person name="Sugano S."/>
            <person name="Fujiyama A."/>
            <person name="Delaux P.-M."/>
            <person name="Quint M."/>
            <person name="TheiBen G."/>
            <person name="Hagemann M."/>
            <person name="Harholt J."/>
            <person name="Dunand C."/>
            <person name="Zachgo S."/>
            <person name="Langdale J."/>
            <person name="Maumus F."/>
            <person name="Straeten D.V.D."/>
            <person name="Gould S.B."/>
            <person name="Rensing S.A."/>
        </authorList>
    </citation>
    <scope>NUCLEOTIDE SEQUENCE [LARGE SCALE GENOMIC DNA]</scope>
    <source>
        <strain evidence="8 9">S276</strain>
    </source>
</reference>
<keyword evidence="3" id="KW-0812">Transmembrane</keyword>
<dbReference type="STRING" id="69332.A0A388K164"/>
<organism evidence="8 9">
    <name type="scientific">Chara braunii</name>
    <name type="common">Braun's stonewort</name>
    <dbReference type="NCBI Taxonomy" id="69332"/>
    <lineage>
        <taxon>Eukaryota</taxon>
        <taxon>Viridiplantae</taxon>
        <taxon>Streptophyta</taxon>
        <taxon>Charophyceae</taxon>
        <taxon>Charales</taxon>
        <taxon>Characeae</taxon>
        <taxon>Chara</taxon>
    </lineage>
</organism>
<accession>A0A388K164</accession>
<evidence type="ECO:0000313" key="9">
    <source>
        <dbReference type="Proteomes" id="UP000265515"/>
    </source>
</evidence>
<evidence type="ECO:0000313" key="8">
    <source>
        <dbReference type="EMBL" id="GBG63779.1"/>
    </source>
</evidence>
<dbReference type="GO" id="GO:0016020">
    <property type="term" value="C:membrane"/>
    <property type="evidence" value="ECO:0007669"/>
    <property type="project" value="UniProtKB-SubCell"/>
</dbReference>
<feature type="domain" description="Major facilitator superfamily (MFS) profile" evidence="7">
    <location>
        <begin position="280"/>
        <end position="714"/>
    </location>
</feature>
<dbReference type="InterPro" id="IPR036259">
    <property type="entry name" value="MFS_trans_sf"/>
</dbReference>
<dbReference type="PANTHER" id="PTHR48022:SF2">
    <property type="entry name" value="PLASTIDIC GLUCOSE TRANSPORTER 4"/>
    <property type="match status" value="1"/>
</dbReference>
<keyword evidence="4" id="KW-1133">Transmembrane helix</keyword>
<dbReference type="InterPro" id="IPR005828">
    <property type="entry name" value="MFS_sugar_transport-like"/>
</dbReference>
<dbReference type="Gene3D" id="1.20.1250.20">
    <property type="entry name" value="MFS general substrate transporter like domains"/>
    <property type="match status" value="1"/>
</dbReference>
<evidence type="ECO:0000256" key="3">
    <source>
        <dbReference type="ARBA" id="ARBA00022692"/>
    </source>
</evidence>
<dbReference type="SUPFAM" id="SSF103473">
    <property type="entry name" value="MFS general substrate transporter"/>
    <property type="match status" value="1"/>
</dbReference>
<dbReference type="InterPro" id="IPR050360">
    <property type="entry name" value="MFS_Sugar_Transporters"/>
</dbReference>
<dbReference type="PRINTS" id="PR00171">
    <property type="entry name" value="SUGRTRNSPORT"/>
</dbReference>
<dbReference type="InterPro" id="IPR003663">
    <property type="entry name" value="Sugar/inositol_transpt"/>
</dbReference>
<comment type="similarity">
    <text evidence="2">Belongs to the major facilitator superfamily. Sugar transporter (TC 2.A.1.1) family.</text>
</comment>
<dbReference type="OMA" id="GWLACER"/>
<dbReference type="Proteomes" id="UP000265515">
    <property type="component" value="Unassembled WGS sequence"/>
</dbReference>
<dbReference type="PROSITE" id="PS00217">
    <property type="entry name" value="SUGAR_TRANSPORT_2"/>
    <property type="match status" value="1"/>
</dbReference>
<dbReference type="NCBIfam" id="TIGR00879">
    <property type="entry name" value="SP"/>
    <property type="match status" value="1"/>
</dbReference>
<dbReference type="PANTHER" id="PTHR48022">
    <property type="entry name" value="PLASTIDIC GLUCOSE TRANSPORTER 4"/>
    <property type="match status" value="1"/>
</dbReference>
<keyword evidence="5" id="KW-0472">Membrane</keyword>
<dbReference type="Pfam" id="PF00083">
    <property type="entry name" value="Sugar_tr"/>
    <property type="match status" value="1"/>
</dbReference>
<dbReference type="Gramene" id="GBG63779">
    <property type="protein sequence ID" value="GBG63779"/>
    <property type="gene ID" value="CBR_g39323"/>
</dbReference>
<dbReference type="InterPro" id="IPR020846">
    <property type="entry name" value="MFS_dom"/>
</dbReference>
<dbReference type="PROSITE" id="PS50850">
    <property type="entry name" value="MFS"/>
    <property type="match status" value="1"/>
</dbReference>
<evidence type="ECO:0000256" key="2">
    <source>
        <dbReference type="ARBA" id="ARBA00010992"/>
    </source>
</evidence>
<dbReference type="CDD" id="cd17315">
    <property type="entry name" value="MFS_GLUT_like"/>
    <property type="match status" value="1"/>
</dbReference>
<evidence type="ECO:0000256" key="1">
    <source>
        <dbReference type="ARBA" id="ARBA00004141"/>
    </source>
</evidence>
<evidence type="ECO:0000256" key="5">
    <source>
        <dbReference type="ARBA" id="ARBA00023136"/>
    </source>
</evidence>
<evidence type="ECO:0000256" key="4">
    <source>
        <dbReference type="ARBA" id="ARBA00022989"/>
    </source>
</evidence>
<dbReference type="EMBL" id="BFEA01000042">
    <property type="protein sequence ID" value="GBG63779.1"/>
    <property type="molecule type" value="Genomic_DNA"/>
</dbReference>
<dbReference type="OrthoDB" id="6612291at2759"/>
<comment type="caution">
    <text evidence="8">The sequence shown here is derived from an EMBL/GenBank/DDBJ whole genome shotgun (WGS) entry which is preliminary data.</text>
</comment>
<protein>
    <recommendedName>
        <fullName evidence="7">Major facilitator superfamily (MFS) profile domain-containing protein</fullName>
    </recommendedName>
</protein>
<comment type="subcellular location">
    <subcellularLocation>
        <location evidence="1">Membrane</location>
        <topology evidence="1">Multi-pass membrane protein</topology>
    </subcellularLocation>
</comment>
<dbReference type="AlphaFoldDB" id="A0A388K164"/>
<dbReference type="InterPro" id="IPR005829">
    <property type="entry name" value="Sugar_transporter_CS"/>
</dbReference>
<sequence>MAAIGAAASSCSMAAVGRLSSSTIDLCPAPSRRLLHRPPTCCSPSLKFPAQNLRTPSRIYSLSTPTVLTSGGSCATTGKAPSAAATTSSSVADLQNRVSCSSTRGRPGWLACERLTSTTTSIPSARAGGKKSAAALSTAVRGMTEGSGLHRSSRGRRGQRSAAAVAAAAAADRRVLLVRRGSVLWGEEVVGEGGGEEEGLRRRRASGLSRAVGDGLRPSRPLLPAISCSASDGHDTSASGDAHLSSSSLSEAAAGRGRGASTAPPKNGGDGDGGNAVYPAVAVACLGAFLFGYHLGVVNGSLEYIAKDLGILKDTAAQGWIVSSSLAGAAIGALSGGSLADWLGRTRAFQVDVLPLVVGTLMSANSNVVQSMILGRFIVGIGIGLTSAVVPLYISEVAPTDIRGKLGTVNQLCICIGILGALVAGLPLAGNPVWWRTMFSLAAVPAVLLGIGMQFCPESPRWLYQQGKMKQTEEAVGRLWGRSRADLAMAELRESGGGGTSSSSSSSSGSGEEESRWLELFGKRYWRVMLIGIAMFFFQQFAGINAVVYYSSAVFRKVGIVSDVAASALVGATNVVGTAIASFLMDKQGRKKLLIGSFAGMALSMLVLAVSLSWKGLARFSGILAVVGTMAYVLAFSLGVGPVPALLLPEIFPNRIRAKAVALSLVTHWVCNFVVGLTFLGIVNSIGVSSVYLGFAGVCLLAILFVDRFVVETKGRSLEEIERMLAVSAP</sequence>
<keyword evidence="9" id="KW-1185">Reference proteome</keyword>
<feature type="region of interest" description="Disordered" evidence="6">
    <location>
        <begin position="493"/>
        <end position="512"/>
    </location>
</feature>
<feature type="compositionally biased region" description="Low complexity" evidence="6">
    <location>
        <begin position="236"/>
        <end position="263"/>
    </location>
</feature>
<dbReference type="FunFam" id="1.20.1250.20:FF:000152">
    <property type="entry name" value="Plastidic glucose transporter 4"/>
    <property type="match status" value="1"/>
</dbReference>
<gene>
    <name evidence="8" type="ORF">CBR_g39323</name>
</gene>
<feature type="compositionally biased region" description="Low complexity" evidence="6">
    <location>
        <begin position="501"/>
        <end position="510"/>
    </location>
</feature>
<feature type="region of interest" description="Disordered" evidence="6">
    <location>
        <begin position="191"/>
        <end position="270"/>
    </location>
</feature>
<evidence type="ECO:0000256" key="6">
    <source>
        <dbReference type="SAM" id="MobiDB-lite"/>
    </source>
</evidence>
<evidence type="ECO:0000259" key="7">
    <source>
        <dbReference type="PROSITE" id="PS50850"/>
    </source>
</evidence>
<dbReference type="GO" id="GO:0005351">
    <property type="term" value="F:carbohydrate:proton symporter activity"/>
    <property type="evidence" value="ECO:0007669"/>
    <property type="project" value="TreeGrafter"/>
</dbReference>